<name>E4Z057_OIKDI</name>
<gene>
    <name evidence="1" type="ORF">GSOID_T00023137001</name>
</gene>
<evidence type="ECO:0000313" key="1">
    <source>
        <dbReference type="EMBL" id="CBY41085.1"/>
    </source>
</evidence>
<feature type="non-terminal residue" evidence="1">
    <location>
        <position position="1"/>
    </location>
</feature>
<organism evidence="1">
    <name type="scientific">Oikopleura dioica</name>
    <name type="common">Tunicate</name>
    <dbReference type="NCBI Taxonomy" id="34765"/>
    <lineage>
        <taxon>Eukaryota</taxon>
        <taxon>Metazoa</taxon>
        <taxon>Chordata</taxon>
        <taxon>Tunicata</taxon>
        <taxon>Appendicularia</taxon>
        <taxon>Copelata</taxon>
        <taxon>Oikopleuridae</taxon>
        <taxon>Oikopleura</taxon>
    </lineage>
</organism>
<dbReference type="Proteomes" id="UP000011014">
    <property type="component" value="Unassembled WGS sequence"/>
</dbReference>
<dbReference type="EMBL" id="FN656262">
    <property type="protein sequence ID" value="CBY41085.1"/>
    <property type="molecule type" value="Genomic_DNA"/>
</dbReference>
<reference evidence="1" key="1">
    <citation type="journal article" date="2010" name="Science">
        <title>Plasticity of animal genome architecture unmasked by rapid evolution of a pelagic tunicate.</title>
        <authorList>
            <person name="Denoeud F."/>
            <person name="Henriet S."/>
            <person name="Mungpakdee S."/>
            <person name="Aury J.M."/>
            <person name="Da Silva C."/>
            <person name="Brinkmann H."/>
            <person name="Mikhaleva J."/>
            <person name="Olsen L.C."/>
            <person name="Jubin C."/>
            <person name="Canestro C."/>
            <person name="Bouquet J.M."/>
            <person name="Danks G."/>
            <person name="Poulain J."/>
            <person name="Campsteijn C."/>
            <person name="Adamski M."/>
            <person name="Cross I."/>
            <person name="Yadetie F."/>
            <person name="Muffato M."/>
            <person name="Louis A."/>
            <person name="Butcher S."/>
            <person name="Tsagkogeorga G."/>
            <person name="Konrad A."/>
            <person name="Singh S."/>
            <person name="Jensen M.F."/>
            <person name="Cong E.H."/>
            <person name="Eikeseth-Otteraa H."/>
            <person name="Noel B."/>
            <person name="Anthouard V."/>
            <person name="Porcel B.M."/>
            <person name="Kachouri-Lafond R."/>
            <person name="Nishino A."/>
            <person name="Ugolini M."/>
            <person name="Chourrout P."/>
            <person name="Nishida H."/>
            <person name="Aasland R."/>
            <person name="Huzurbazar S."/>
            <person name="Westhof E."/>
            <person name="Delsuc F."/>
            <person name="Lehrach H."/>
            <person name="Reinhardt R."/>
            <person name="Weissenbach J."/>
            <person name="Roy S.W."/>
            <person name="Artiguenave F."/>
            <person name="Postlethwait J.H."/>
            <person name="Manak J.R."/>
            <person name="Thompson E.M."/>
            <person name="Jaillon O."/>
            <person name="Du Pasquier L."/>
            <person name="Boudinot P."/>
            <person name="Liberles D.A."/>
            <person name="Volff J.N."/>
            <person name="Philippe H."/>
            <person name="Lenhard B."/>
            <person name="Roest Crollius H."/>
            <person name="Wincker P."/>
            <person name="Chourrout D."/>
        </authorList>
    </citation>
    <scope>NUCLEOTIDE SEQUENCE [LARGE SCALE GENOMIC DNA]</scope>
</reference>
<protein>
    <submittedName>
        <fullName evidence="1">Uncharacterized protein</fullName>
    </submittedName>
</protein>
<dbReference type="AlphaFoldDB" id="E4Z057"/>
<accession>E4Z057</accession>
<sequence>FKLGENGITINEQSVSGSFNPCLNGLQITGKENKLNVTYKIQDGKFIEIFSGNGFNFKKVSEEEPENFTLFMHR</sequence>
<proteinExistence type="predicted"/>